<keyword evidence="2" id="KW-1185">Reference proteome</keyword>
<dbReference type="AlphaFoldDB" id="C3J9R6"/>
<gene>
    <name evidence="1" type="ORF">POREN0001_0817</name>
</gene>
<dbReference type="Proteomes" id="UP000004295">
    <property type="component" value="Unassembled WGS sequence"/>
</dbReference>
<proteinExistence type="predicted"/>
<evidence type="ECO:0000313" key="2">
    <source>
        <dbReference type="Proteomes" id="UP000004295"/>
    </source>
</evidence>
<organism evidence="1 2">
    <name type="scientific">Porphyromonas endodontalis (strain ATCC 35406 / DSM 24491 / JCM 8526 / CCUG 16442 / BCRC 14492 / NCTC 13058 / HG 370)</name>
    <name type="common">Bacteroides endodontalis</name>
    <dbReference type="NCBI Taxonomy" id="553175"/>
    <lineage>
        <taxon>Bacteria</taxon>
        <taxon>Pseudomonadati</taxon>
        <taxon>Bacteroidota</taxon>
        <taxon>Bacteroidia</taxon>
        <taxon>Bacteroidales</taxon>
        <taxon>Porphyromonadaceae</taxon>
        <taxon>Porphyromonas</taxon>
    </lineage>
</organism>
<comment type="caution">
    <text evidence="1">The sequence shown here is derived from an EMBL/GenBank/DDBJ whole genome shotgun (WGS) entry which is preliminary data.</text>
</comment>
<dbReference type="EMBL" id="ACNN01000014">
    <property type="protein sequence ID" value="EEN83155.1"/>
    <property type="molecule type" value="Genomic_DNA"/>
</dbReference>
<evidence type="ECO:0000313" key="1">
    <source>
        <dbReference type="EMBL" id="EEN83155.1"/>
    </source>
</evidence>
<accession>C3J9R6</accession>
<sequence>MQDRCLFSRIGMLSECSKKISKGKVMTRNSMLGDYPYTLFQTLTRKGIWQGGAGLLSTAPRLVSEREKEPCDRVTRSLCRRAIKNINYGEKNLSARARKGGHIYQDAHLIYLPDANKSS</sequence>
<reference evidence="1 2" key="1">
    <citation type="submission" date="2009-04" db="EMBL/GenBank/DDBJ databases">
        <authorList>
            <person name="Sebastian Y."/>
            <person name="Madupu R."/>
            <person name="Durkin A.S."/>
            <person name="Torralba M."/>
            <person name="Methe B."/>
            <person name="Sutton G.G."/>
            <person name="Strausberg R.L."/>
            <person name="Nelson K.E."/>
        </authorList>
    </citation>
    <scope>NUCLEOTIDE SEQUENCE [LARGE SCALE GENOMIC DNA]</scope>
    <source>
        <strain evidence="2">ATCC 35406 / BCRC 14492 / JCM 8526 / NCTC 13058 / HG 370</strain>
    </source>
</reference>
<name>C3J9R6_POREA</name>
<protein>
    <submittedName>
        <fullName evidence="1">Uncharacterized protein</fullName>
    </submittedName>
</protein>